<feature type="binding site" evidence="8">
    <location>
        <position position="147"/>
    </location>
    <ligand>
        <name>Mg(2+)</name>
        <dbReference type="ChEBI" id="CHEBI:18420"/>
    </ligand>
</feature>
<feature type="binding site" evidence="8">
    <location>
        <position position="171"/>
    </location>
    <ligand>
        <name>ATP</name>
        <dbReference type="ChEBI" id="CHEBI:30616"/>
    </ligand>
</feature>
<dbReference type="NCBIfam" id="TIGR00552">
    <property type="entry name" value="nadE"/>
    <property type="match status" value="1"/>
</dbReference>
<accession>A0ABM6LYA9</accession>
<keyword evidence="7 8" id="KW-0520">NAD</keyword>
<feature type="binding site" evidence="8">
    <location>
        <begin position="35"/>
        <end position="42"/>
    </location>
    <ligand>
        <name>ATP</name>
        <dbReference type="ChEBI" id="CHEBI:30616"/>
    </ligand>
</feature>
<evidence type="ECO:0000256" key="10">
    <source>
        <dbReference type="RuleBase" id="RU003812"/>
    </source>
</evidence>
<proteinExistence type="inferred from homology"/>
<organism evidence="12 13">
    <name type="scientific">Francisella halioticida</name>
    <dbReference type="NCBI Taxonomy" id="549298"/>
    <lineage>
        <taxon>Bacteria</taxon>
        <taxon>Pseudomonadati</taxon>
        <taxon>Pseudomonadota</taxon>
        <taxon>Gammaproteobacteria</taxon>
        <taxon>Thiotrichales</taxon>
        <taxon>Francisellaceae</taxon>
        <taxon>Francisella</taxon>
    </lineage>
</organism>
<dbReference type="EC" id="6.3.1.5" evidence="8 10"/>
<dbReference type="Pfam" id="PF02540">
    <property type="entry name" value="NAD_synthase"/>
    <property type="match status" value="1"/>
</dbReference>
<keyword evidence="2 8" id="KW-0436">Ligase</keyword>
<feature type="binding site" evidence="8">
    <location>
        <position position="41"/>
    </location>
    <ligand>
        <name>Mg(2+)</name>
        <dbReference type="ChEBI" id="CHEBI:18420"/>
    </ligand>
</feature>
<dbReference type="InterPro" id="IPR022310">
    <property type="entry name" value="NAD/GMP_synthase"/>
</dbReference>
<dbReference type="EMBL" id="CP022132">
    <property type="protein sequence ID" value="ASG67533.1"/>
    <property type="molecule type" value="Genomic_DNA"/>
</dbReference>
<dbReference type="InterPro" id="IPR014729">
    <property type="entry name" value="Rossmann-like_a/b/a_fold"/>
</dbReference>
<feature type="binding site" description="in other chain" evidence="8">
    <location>
        <begin position="239"/>
        <end position="240"/>
    </location>
    <ligand>
        <name>deamido-NAD(+)</name>
        <dbReference type="ChEBI" id="CHEBI:58437"/>
        <note>ligand shared between two neighboring subunits</note>
    </ligand>
</feature>
<evidence type="ECO:0000256" key="2">
    <source>
        <dbReference type="ARBA" id="ARBA00022598"/>
    </source>
</evidence>
<comment type="pathway">
    <text evidence="8">Cofactor biosynthesis; NAD(+) biosynthesis; NAD(+) from deamido-NAD(+) (ammonia route): step 1/1.</text>
</comment>
<keyword evidence="4 8" id="KW-0547">Nucleotide-binding</keyword>
<comment type="function">
    <text evidence="8">Catalyzes the ATP-dependent amidation of deamido-NAD to form NAD. Uses ammonia as a nitrogen source.</text>
</comment>
<evidence type="ECO:0000256" key="5">
    <source>
        <dbReference type="ARBA" id="ARBA00022840"/>
    </source>
</evidence>
<evidence type="ECO:0000256" key="1">
    <source>
        <dbReference type="ARBA" id="ARBA00005859"/>
    </source>
</evidence>
<feature type="binding site" evidence="8">
    <location>
        <position position="162"/>
    </location>
    <ligand>
        <name>deamido-NAD(+)</name>
        <dbReference type="ChEBI" id="CHEBI:58437"/>
        <note>ligand shared between two neighboring subunits</note>
    </ligand>
</feature>
<dbReference type="Gene3D" id="3.40.50.620">
    <property type="entry name" value="HUPs"/>
    <property type="match status" value="1"/>
</dbReference>
<evidence type="ECO:0000259" key="11">
    <source>
        <dbReference type="Pfam" id="PF02540"/>
    </source>
</evidence>
<dbReference type="InterPro" id="IPR003694">
    <property type="entry name" value="NAD_synthase"/>
</dbReference>
<sequence length="251" mass="28380">MSIVRNFIVDDYSNKIVNWLKESCASYPAEGFVIGISGGIDSAVAASLATKTNLPVTALIMPSKNNQDQDMHDAIELINKLNIPHHIVPIQPVYETFLESTQAFTNSDNNRQHVIKGNAQARFRMMYLYTYAQQNNRIVIGTDNACEWYMGYFTKFGDGAADILPLVNLKKSQVFELGKYLEVPQNILNKAPSAGLWQGQTDEDEMGATYAEIDDFLDDKKVSEKALERISFWHNRSHHKRNLALTPNFNE</sequence>
<gene>
    <name evidence="8 12" type="primary">nadE</name>
    <name evidence="12" type="ORF">CDV26_03205</name>
</gene>
<feature type="domain" description="NAD/GMP synthase" evidence="11">
    <location>
        <begin position="14"/>
        <end position="243"/>
    </location>
</feature>
<comment type="similarity">
    <text evidence="1 8 9">Belongs to the NAD synthetase family.</text>
</comment>
<comment type="catalytic activity">
    <reaction evidence="8 10">
        <text>deamido-NAD(+) + NH4(+) + ATP = AMP + diphosphate + NAD(+) + H(+)</text>
        <dbReference type="Rhea" id="RHEA:21188"/>
        <dbReference type="ChEBI" id="CHEBI:15378"/>
        <dbReference type="ChEBI" id="CHEBI:28938"/>
        <dbReference type="ChEBI" id="CHEBI:30616"/>
        <dbReference type="ChEBI" id="CHEBI:33019"/>
        <dbReference type="ChEBI" id="CHEBI:57540"/>
        <dbReference type="ChEBI" id="CHEBI:58437"/>
        <dbReference type="ChEBI" id="CHEBI:456215"/>
        <dbReference type="EC" id="6.3.1.5"/>
    </reaction>
</comment>
<evidence type="ECO:0000256" key="6">
    <source>
        <dbReference type="ARBA" id="ARBA00022842"/>
    </source>
</evidence>
<keyword evidence="3 8" id="KW-0479">Metal-binding</keyword>
<dbReference type="PANTHER" id="PTHR23090">
    <property type="entry name" value="NH 3 /GLUTAMINE-DEPENDENT NAD + SYNTHETASE"/>
    <property type="match status" value="1"/>
</dbReference>
<protein>
    <recommendedName>
        <fullName evidence="8 10">NH(3)-dependent NAD(+) synthetase</fullName>
        <ecNumber evidence="8 10">6.3.1.5</ecNumber>
    </recommendedName>
</protein>
<keyword evidence="13" id="KW-1185">Reference proteome</keyword>
<keyword evidence="5 8" id="KW-0067">ATP-binding</keyword>
<dbReference type="PANTHER" id="PTHR23090:SF7">
    <property type="entry name" value="NH(3)-DEPENDENT NAD(+) SYNTHETASE"/>
    <property type="match status" value="1"/>
</dbReference>
<dbReference type="SUPFAM" id="SSF52402">
    <property type="entry name" value="Adenine nucleotide alpha hydrolases-like"/>
    <property type="match status" value="1"/>
</dbReference>
<dbReference type="CDD" id="cd00553">
    <property type="entry name" value="NAD_synthase"/>
    <property type="match status" value="1"/>
</dbReference>
<evidence type="ECO:0000256" key="4">
    <source>
        <dbReference type="ARBA" id="ARBA00022741"/>
    </source>
</evidence>
<evidence type="ECO:0000256" key="3">
    <source>
        <dbReference type="ARBA" id="ARBA00022723"/>
    </source>
</evidence>
<dbReference type="RefSeq" id="WP_088772069.1">
    <property type="nucleotide sequence ID" value="NZ_CP022132.1"/>
</dbReference>
<evidence type="ECO:0000313" key="13">
    <source>
        <dbReference type="Proteomes" id="UP000249910"/>
    </source>
</evidence>
<dbReference type="Proteomes" id="UP000249910">
    <property type="component" value="Chromosome"/>
</dbReference>
<dbReference type="HAMAP" id="MF_00193">
    <property type="entry name" value="NadE_ammonia_dep"/>
    <property type="match status" value="1"/>
</dbReference>
<evidence type="ECO:0000256" key="8">
    <source>
        <dbReference type="HAMAP-Rule" id="MF_00193"/>
    </source>
</evidence>
<comment type="subunit">
    <text evidence="8">Homodimer.</text>
</comment>
<feature type="binding site" evidence="8">
    <location>
        <position position="193"/>
    </location>
    <ligand>
        <name>ATP</name>
        <dbReference type="ChEBI" id="CHEBI:30616"/>
    </ligand>
</feature>
<evidence type="ECO:0000256" key="7">
    <source>
        <dbReference type="ARBA" id="ARBA00023027"/>
    </source>
</evidence>
<evidence type="ECO:0000256" key="9">
    <source>
        <dbReference type="RuleBase" id="RU003811"/>
    </source>
</evidence>
<feature type="binding site" description="in other chain" evidence="8">
    <location>
        <position position="155"/>
    </location>
    <ligand>
        <name>deamido-NAD(+)</name>
        <dbReference type="ChEBI" id="CHEBI:58437"/>
        <note>ligand shared between two neighboring subunits</note>
    </ligand>
</feature>
<reference evidence="12 13" key="1">
    <citation type="submission" date="2017-06" db="EMBL/GenBank/DDBJ databases">
        <title>Complete genome of Francisella halioticida.</title>
        <authorList>
            <person name="Sjodin A."/>
        </authorList>
    </citation>
    <scope>NUCLEOTIDE SEQUENCE [LARGE SCALE GENOMIC DNA]</scope>
    <source>
        <strain evidence="12 13">DSM 23729</strain>
    </source>
</reference>
<feature type="binding site" description="in other chain" evidence="8">
    <location>
        <position position="122"/>
    </location>
    <ligand>
        <name>deamido-NAD(+)</name>
        <dbReference type="ChEBI" id="CHEBI:58437"/>
        <note>ligand shared between two neighboring subunits</note>
    </ligand>
</feature>
<dbReference type="InterPro" id="IPR022926">
    <property type="entry name" value="NH(3)-dep_NAD(+)_synth"/>
</dbReference>
<evidence type="ECO:0000313" key="12">
    <source>
        <dbReference type="EMBL" id="ASG67533.1"/>
    </source>
</evidence>
<feature type="binding site" evidence="8">
    <location>
        <position position="142"/>
    </location>
    <ligand>
        <name>ATP</name>
        <dbReference type="ChEBI" id="CHEBI:30616"/>
    </ligand>
</feature>
<name>A0ABM6LYA9_9GAMM</name>
<keyword evidence="6 8" id="KW-0460">Magnesium</keyword>